<reference evidence="1" key="2">
    <citation type="journal article" date="2015" name="Fish Shellfish Immunol.">
        <title>Early steps in the European eel (Anguilla anguilla)-Vibrio vulnificus interaction in the gills: Role of the RtxA13 toxin.</title>
        <authorList>
            <person name="Callol A."/>
            <person name="Pajuelo D."/>
            <person name="Ebbesson L."/>
            <person name="Teles M."/>
            <person name="MacKenzie S."/>
            <person name="Amaro C."/>
        </authorList>
    </citation>
    <scope>NUCLEOTIDE SEQUENCE</scope>
</reference>
<protein>
    <submittedName>
        <fullName evidence="1">Uncharacterized protein</fullName>
    </submittedName>
</protein>
<sequence>MCVFSFQILVLFVLSY</sequence>
<dbReference type="AlphaFoldDB" id="A0A0E9PCK2"/>
<evidence type="ECO:0000313" key="1">
    <source>
        <dbReference type="EMBL" id="JAH01583.1"/>
    </source>
</evidence>
<name>A0A0E9PCK2_ANGAN</name>
<proteinExistence type="predicted"/>
<reference evidence="1" key="1">
    <citation type="submission" date="2014-11" db="EMBL/GenBank/DDBJ databases">
        <authorList>
            <person name="Amaro Gonzalez C."/>
        </authorList>
    </citation>
    <scope>NUCLEOTIDE SEQUENCE</scope>
</reference>
<accession>A0A0E9PCK2</accession>
<organism evidence="1">
    <name type="scientific">Anguilla anguilla</name>
    <name type="common">European freshwater eel</name>
    <name type="synonym">Muraena anguilla</name>
    <dbReference type="NCBI Taxonomy" id="7936"/>
    <lineage>
        <taxon>Eukaryota</taxon>
        <taxon>Metazoa</taxon>
        <taxon>Chordata</taxon>
        <taxon>Craniata</taxon>
        <taxon>Vertebrata</taxon>
        <taxon>Euteleostomi</taxon>
        <taxon>Actinopterygii</taxon>
        <taxon>Neopterygii</taxon>
        <taxon>Teleostei</taxon>
        <taxon>Anguilliformes</taxon>
        <taxon>Anguillidae</taxon>
        <taxon>Anguilla</taxon>
    </lineage>
</organism>
<dbReference type="EMBL" id="GBXM01106994">
    <property type="protein sequence ID" value="JAH01583.1"/>
    <property type="molecule type" value="Transcribed_RNA"/>
</dbReference>